<keyword evidence="3" id="KW-1185">Reference proteome</keyword>
<feature type="non-terminal residue" evidence="2">
    <location>
        <position position="167"/>
    </location>
</feature>
<evidence type="ECO:0000256" key="1">
    <source>
        <dbReference type="SAM" id="Coils"/>
    </source>
</evidence>
<reference evidence="2 3" key="1">
    <citation type="submission" date="2024-02" db="EMBL/GenBank/DDBJ databases">
        <title>A draft genome for the cacao thread blight pathogen Marasmius crinis-equi.</title>
        <authorList>
            <person name="Cohen S.P."/>
            <person name="Baruah I.K."/>
            <person name="Amoako-Attah I."/>
            <person name="Bukari Y."/>
            <person name="Meinhardt L.W."/>
            <person name="Bailey B.A."/>
        </authorList>
    </citation>
    <scope>NUCLEOTIDE SEQUENCE [LARGE SCALE GENOMIC DNA]</scope>
    <source>
        <strain evidence="2 3">GH-76</strain>
    </source>
</reference>
<accession>A0ABR3EIR4</accession>
<sequence length="167" mass="19292">MTQSTLLRLFFHLPRHAAKLRTSEMLKPALVIRQATPPRICPPEELTIQLELHGFVEHEWLAARGWTGDKLMEIVRLRKQVRAERLAELKNRLEEACEESDLAEKRIRRTSRASILSGAKHLMLGSRSTLQNQRLALKYTGDFKRARSEISELMREITALSDSPPNW</sequence>
<gene>
    <name evidence="2" type="ORF">V5O48_019307</name>
</gene>
<feature type="coiled-coil region" evidence="1">
    <location>
        <begin position="79"/>
        <end position="113"/>
    </location>
</feature>
<comment type="caution">
    <text evidence="2">The sequence shown here is derived from an EMBL/GenBank/DDBJ whole genome shotgun (WGS) entry which is preliminary data.</text>
</comment>
<evidence type="ECO:0000313" key="3">
    <source>
        <dbReference type="Proteomes" id="UP001465976"/>
    </source>
</evidence>
<keyword evidence="1" id="KW-0175">Coiled coil</keyword>
<dbReference type="EMBL" id="JBAHYK010004551">
    <property type="protein sequence ID" value="KAL0562772.1"/>
    <property type="molecule type" value="Genomic_DNA"/>
</dbReference>
<name>A0ABR3EIR4_9AGAR</name>
<evidence type="ECO:0000313" key="2">
    <source>
        <dbReference type="EMBL" id="KAL0562772.1"/>
    </source>
</evidence>
<organism evidence="2 3">
    <name type="scientific">Marasmius crinis-equi</name>
    <dbReference type="NCBI Taxonomy" id="585013"/>
    <lineage>
        <taxon>Eukaryota</taxon>
        <taxon>Fungi</taxon>
        <taxon>Dikarya</taxon>
        <taxon>Basidiomycota</taxon>
        <taxon>Agaricomycotina</taxon>
        <taxon>Agaricomycetes</taxon>
        <taxon>Agaricomycetidae</taxon>
        <taxon>Agaricales</taxon>
        <taxon>Marasmiineae</taxon>
        <taxon>Marasmiaceae</taxon>
        <taxon>Marasmius</taxon>
    </lineage>
</organism>
<protein>
    <submittedName>
        <fullName evidence="2">Uncharacterized protein</fullName>
    </submittedName>
</protein>
<dbReference type="Proteomes" id="UP001465976">
    <property type="component" value="Unassembled WGS sequence"/>
</dbReference>
<proteinExistence type="predicted"/>